<gene>
    <name evidence="2" type="ORF">AXFE_12160</name>
</gene>
<accession>A0A0D8HLI0</accession>
<feature type="transmembrane region" description="Helical" evidence="1">
    <location>
        <begin position="238"/>
        <end position="260"/>
    </location>
</feature>
<dbReference type="RefSeq" id="WP_052604978.1">
    <property type="nucleotide sequence ID" value="NZ_JXYS01000027.1"/>
</dbReference>
<protein>
    <submittedName>
        <fullName evidence="2">Uncharacterized protein</fullName>
    </submittedName>
</protein>
<dbReference type="STRING" id="1280514.AXFE_12160"/>
<feature type="transmembrane region" description="Helical" evidence="1">
    <location>
        <begin position="94"/>
        <end position="115"/>
    </location>
</feature>
<evidence type="ECO:0000256" key="1">
    <source>
        <dbReference type="SAM" id="Phobius"/>
    </source>
</evidence>
<reference evidence="2 3" key="1">
    <citation type="submission" date="2015-01" db="EMBL/GenBank/DDBJ databases">
        <title>Draft genome of the acidophilic iron oxidizer Acidithrix ferrooxidans strain Py-F3.</title>
        <authorList>
            <person name="Poehlein A."/>
            <person name="Eisen S."/>
            <person name="Schloemann M."/>
            <person name="Johnson B.D."/>
            <person name="Daniel R."/>
            <person name="Muehling M."/>
        </authorList>
    </citation>
    <scope>NUCLEOTIDE SEQUENCE [LARGE SCALE GENOMIC DNA]</scope>
    <source>
        <strain evidence="2 3">Py-F3</strain>
    </source>
</reference>
<feature type="transmembrane region" description="Helical" evidence="1">
    <location>
        <begin position="202"/>
        <end position="226"/>
    </location>
</feature>
<feature type="transmembrane region" description="Helical" evidence="1">
    <location>
        <begin position="61"/>
        <end position="82"/>
    </location>
</feature>
<organism evidence="2 3">
    <name type="scientific">Acidithrix ferrooxidans</name>
    <dbReference type="NCBI Taxonomy" id="1280514"/>
    <lineage>
        <taxon>Bacteria</taxon>
        <taxon>Bacillati</taxon>
        <taxon>Actinomycetota</taxon>
        <taxon>Acidimicrobiia</taxon>
        <taxon>Acidimicrobiales</taxon>
        <taxon>Acidimicrobiaceae</taxon>
        <taxon>Acidithrix</taxon>
    </lineage>
</organism>
<sequence>MLIASFASSIVSGAISSIGRSITDQLIKSNAFLSGHLYQSISSMGDPTLNSSWFRVPYQRLFGVGLLIALLSLLSGVAMAVISGTTYESIKKIVIALPVVGVGSGGFLSFVTLGMRAADSISGWIFSTFSMALPSSGLPKGVLSKGTSGPPALLELFLQFFYFVFAGLTYLELSLRAALIYLVVALMPIALALSINPKLRSFVFRLLLLLGGVVGSKIVIAMGLGLNVAMGNSSSRGSFSLAISGTAILVLSVVSPFLLVRLLLGLENPVTPGIEAAPMRALHLASKIYKSGSEHLKGRSRSSVDLEGYSSRVALHPGTKN</sequence>
<keyword evidence="1" id="KW-1133">Transmembrane helix</keyword>
<dbReference type="Proteomes" id="UP000032360">
    <property type="component" value="Unassembled WGS sequence"/>
</dbReference>
<keyword evidence="1" id="KW-0472">Membrane</keyword>
<dbReference type="AlphaFoldDB" id="A0A0D8HLI0"/>
<dbReference type="EMBL" id="JXYS01000027">
    <property type="protein sequence ID" value="KJF17931.1"/>
    <property type="molecule type" value="Genomic_DNA"/>
</dbReference>
<comment type="caution">
    <text evidence="2">The sequence shown here is derived from an EMBL/GenBank/DDBJ whole genome shotgun (WGS) entry which is preliminary data.</text>
</comment>
<proteinExistence type="predicted"/>
<keyword evidence="3" id="KW-1185">Reference proteome</keyword>
<keyword evidence="1" id="KW-0812">Transmembrane</keyword>
<feature type="transmembrane region" description="Helical" evidence="1">
    <location>
        <begin position="151"/>
        <end position="171"/>
    </location>
</feature>
<evidence type="ECO:0000313" key="3">
    <source>
        <dbReference type="Proteomes" id="UP000032360"/>
    </source>
</evidence>
<feature type="transmembrane region" description="Helical" evidence="1">
    <location>
        <begin position="177"/>
        <end position="195"/>
    </location>
</feature>
<feature type="transmembrane region" description="Helical" evidence="1">
    <location>
        <begin position="121"/>
        <end position="139"/>
    </location>
</feature>
<name>A0A0D8HLI0_9ACTN</name>
<evidence type="ECO:0000313" key="2">
    <source>
        <dbReference type="EMBL" id="KJF17931.1"/>
    </source>
</evidence>